<feature type="transmembrane region" description="Helical" evidence="7">
    <location>
        <begin position="285"/>
        <end position="306"/>
    </location>
</feature>
<keyword evidence="5 7" id="KW-0472">Membrane</keyword>
<dbReference type="GO" id="GO:0022857">
    <property type="term" value="F:transmembrane transporter activity"/>
    <property type="evidence" value="ECO:0007669"/>
    <property type="project" value="InterPro"/>
</dbReference>
<name>A0A0J0XL60_9TREE</name>
<sequence>MSMRLIPQQHSYAFFSTMLANSNADNSGSATSAGGKLGVNGIKVHEGDGYATQPSVDELRPNEHLSDEERLRMLGYDVTLGRPLGFWSSCGMNICHLSFIYESVKFVSLYAHEGPPVFIIGFPLVACLYLCLIGVFAELVSSFPVAGGMATWAWQCARHGLGGERYWGWLIVSYLFGVTSSLTIIYYSADPKTPKTEVDGIGYVPTDPKDWWEPVFYIAIICLVALLWVIRATRKSSFWVFAGAFNIAMMVVVYALIIACGAKLRSSPSAKADIRRLNRGFPRKAMLPFSMTRMTFMALPLAVMAVDTPAHMAEETRDPSRTVPRVLWYTCLFHYINIYLIVTLYIVVVTPWAQGDYMLSPLVPMGAILGSEQGIGGALGIISSLLAITQVLASVVATSRFIFALARDRAIPLSRLLVKTDKRKEPWVAMVALVASLLLSTMCWLVNKTHYNGLLQTFNYYFVNFLYIIPLILYVLSRLDLSLIGRETFSLGRLSRPCAWITILWLALGTVQGSMPGTVSNGSAEFFDGDASKAVLSYLPMVFGGMLVVMLATWFLYGRRHYVGPIRTLTLWTTGQDIDLRTIDGSNRHDDALQQIAARKTGRGSTSGSGNNDHDGPRADSHNQFHQSNAGTPRESAHAD</sequence>
<feature type="transmembrane region" description="Helical" evidence="7">
    <location>
        <begin position="166"/>
        <end position="187"/>
    </location>
</feature>
<evidence type="ECO:0008006" key="10">
    <source>
        <dbReference type="Google" id="ProtNLM"/>
    </source>
</evidence>
<keyword evidence="4 7" id="KW-1133">Transmembrane helix</keyword>
<feature type="region of interest" description="Disordered" evidence="6">
    <location>
        <begin position="598"/>
        <end position="640"/>
    </location>
</feature>
<evidence type="ECO:0000256" key="3">
    <source>
        <dbReference type="ARBA" id="ARBA00022692"/>
    </source>
</evidence>
<dbReference type="InterPro" id="IPR002293">
    <property type="entry name" value="AA/rel_permease1"/>
</dbReference>
<keyword evidence="3 7" id="KW-0812">Transmembrane</keyword>
<evidence type="ECO:0000313" key="8">
    <source>
        <dbReference type="EMBL" id="KLT41810.1"/>
    </source>
</evidence>
<feature type="transmembrane region" description="Helical" evidence="7">
    <location>
        <begin position="238"/>
        <end position="264"/>
    </location>
</feature>
<dbReference type="Pfam" id="PF13520">
    <property type="entry name" value="AA_permease_2"/>
    <property type="match status" value="1"/>
</dbReference>
<organism evidence="8 9">
    <name type="scientific">Cutaneotrichosporon oleaginosum</name>
    <dbReference type="NCBI Taxonomy" id="879819"/>
    <lineage>
        <taxon>Eukaryota</taxon>
        <taxon>Fungi</taxon>
        <taxon>Dikarya</taxon>
        <taxon>Basidiomycota</taxon>
        <taxon>Agaricomycotina</taxon>
        <taxon>Tremellomycetes</taxon>
        <taxon>Trichosporonales</taxon>
        <taxon>Trichosporonaceae</taxon>
        <taxon>Cutaneotrichosporon</taxon>
    </lineage>
</organism>
<evidence type="ECO:0000256" key="5">
    <source>
        <dbReference type="ARBA" id="ARBA00023136"/>
    </source>
</evidence>
<evidence type="ECO:0000256" key="7">
    <source>
        <dbReference type="SAM" id="Phobius"/>
    </source>
</evidence>
<feature type="transmembrane region" description="Helical" evidence="7">
    <location>
        <begin position="427"/>
        <end position="447"/>
    </location>
</feature>
<dbReference type="PANTHER" id="PTHR45649:SF26">
    <property type="entry name" value="OS04G0435100 PROTEIN"/>
    <property type="match status" value="1"/>
</dbReference>
<feature type="transmembrane region" description="Helical" evidence="7">
    <location>
        <begin position="215"/>
        <end position="232"/>
    </location>
</feature>
<dbReference type="OrthoDB" id="10054429at2759"/>
<keyword evidence="9" id="KW-1185">Reference proteome</keyword>
<protein>
    <recommendedName>
        <fullName evidence="10">Amino acid transporter</fullName>
    </recommendedName>
</protein>
<feature type="transmembrane region" description="Helical" evidence="7">
    <location>
        <begin position="497"/>
        <end position="515"/>
    </location>
</feature>
<accession>A0A0J0XL60</accession>
<dbReference type="Gene3D" id="1.20.1740.10">
    <property type="entry name" value="Amino acid/polyamine transporter I"/>
    <property type="match status" value="1"/>
</dbReference>
<evidence type="ECO:0000256" key="6">
    <source>
        <dbReference type="SAM" id="MobiDB-lite"/>
    </source>
</evidence>
<feature type="transmembrane region" description="Helical" evidence="7">
    <location>
        <begin position="535"/>
        <end position="557"/>
    </location>
</feature>
<feature type="transmembrane region" description="Helical" evidence="7">
    <location>
        <begin position="326"/>
        <end position="350"/>
    </location>
</feature>
<gene>
    <name evidence="8" type="ORF">CC85DRAFT_328672</name>
</gene>
<proteinExistence type="predicted"/>
<dbReference type="GO" id="GO:0016020">
    <property type="term" value="C:membrane"/>
    <property type="evidence" value="ECO:0007669"/>
    <property type="project" value="UniProtKB-SubCell"/>
</dbReference>
<feature type="transmembrane region" description="Helical" evidence="7">
    <location>
        <begin position="117"/>
        <end position="146"/>
    </location>
</feature>
<keyword evidence="2" id="KW-0813">Transport</keyword>
<dbReference type="PANTHER" id="PTHR45649">
    <property type="entry name" value="AMINO-ACID PERMEASE BAT1"/>
    <property type="match status" value="1"/>
</dbReference>
<comment type="subcellular location">
    <subcellularLocation>
        <location evidence="1">Membrane</location>
        <topology evidence="1">Multi-pass membrane protein</topology>
    </subcellularLocation>
</comment>
<evidence type="ECO:0000313" key="9">
    <source>
        <dbReference type="Proteomes" id="UP000053611"/>
    </source>
</evidence>
<feature type="transmembrane region" description="Helical" evidence="7">
    <location>
        <begin position="459"/>
        <end position="476"/>
    </location>
</feature>
<evidence type="ECO:0000256" key="1">
    <source>
        <dbReference type="ARBA" id="ARBA00004141"/>
    </source>
</evidence>
<reference evidence="8 9" key="1">
    <citation type="submission" date="2015-03" db="EMBL/GenBank/DDBJ databases">
        <title>Genomics and transcriptomics of the oil-accumulating basidiomycete yeast T. oleaginosus allow insights into substrate utilization and the diverse evolutionary trajectories of mating systems in fungi.</title>
        <authorList>
            <consortium name="DOE Joint Genome Institute"/>
            <person name="Kourist R."/>
            <person name="Kracht O."/>
            <person name="Bracharz F."/>
            <person name="Lipzen A."/>
            <person name="Nolan M."/>
            <person name="Ohm R."/>
            <person name="Grigoriev I."/>
            <person name="Sun S."/>
            <person name="Heitman J."/>
            <person name="Bruck T."/>
            <person name="Nowrousian M."/>
        </authorList>
    </citation>
    <scope>NUCLEOTIDE SEQUENCE [LARGE SCALE GENOMIC DNA]</scope>
    <source>
        <strain evidence="8 9">IBC0246</strain>
    </source>
</reference>
<dbReference type="GeneID" id="28987324"/>
<evidence type="ECO:0000256" key="2">
    <source>
        <dbReference type="ARBA" id="ARBA00022448"/>
    </source>
</evidence>
<dbReference type="EMBL" id="KQ087212">
    <property type="protein sequence ID" value="KLT41810.1"/>
    <property type="molecule type" value="Genomic_DNA"/>
</dbReference>
<feature type="compositionally biased region" description="Basic and acidic residues" evidence="6">
    <location>
        <begin position="612"/>
        <end position="623"/>
    </location>
</feature>
<dbReference type="STRING" id="879819.A0A0J0XL60"/>
<evidence type="ECO:0000256" key="4">
    <source>
        <dbReference type="ARBA" id="ARBA00022989"/>
    </source>
</evidence>
<dbReference type="Proteomes" id="UP000053611">
    <property type="component" value="Unassembled WGS sequence"/>
</dbReference>
<dbReference type="RefSeq" id="XP_018278301.1">
    <property type="nucleotide sequence ID" value="XM_018426721.1"/>
</dbReference>
<dbReference type="AlphaFoldDB" id="A0A0J0XL60"/>